<name>A0A4U5R412_POPAL</name>
<evidence type="ECO:0000256" key="1">
    <source>
        <dbReference type="ARBA" id="ARBA00004123"/>
    </source>
</evidence>
<evidence type="ECO:0000256" key="2">
    <source>
        <dbReference type="ARBA" id="ARBA00022723"/>
    </source>
</evidence>
<comment type="subcellular location">
    <subcellularLocation>
        <location evidence="1">Nucleus</location>
    </subcellularLocation>
</comment>
<dbReference type="InterPro" id="IPR013083">
    <property type="entry name" value="Znf_RING/FYVE/PHD"/>
</dbReference>
<evidence type="ECO:0000256" key="3">
    <source>
        <dbReference type="ARBA" id="ARBA00022771"/>
    </source>
</evidence>
<feature type="compositionally biased region" description="Basic residues" evidence="7">
    <location>
        <begin position="215"/>
        <end position="239"/>
    </location>
</feature>
<dbReference type="PROSITE" id="PS50016">
    <property type="entry name" value="ZF_PHD_2"/>
    <property type="match status" value="1"/>
</dbReference>
<dbReference type="InterPro" id="IPR011011">
    <property type="entry name" value="Znf_FYVE_PHD"/>
</dbReference>
<dbReference type="EMBL" id="RCHU01000016">
    <property type="protein sequence ID" value="TKS18011.1"/>
    <property type="molecule type" value="Genomic_DNA"/>
</dbReference>
<organism evidence="9">
    <name type="scientific">Populus alba</name>
    <name type="common">White poplar</name>
    <dbReference type="NCBI Taxonomy" id="43335"/>
    <lineage>
        <taxon>Eukaryota</taxon>
        <taxon>Viridiplantae</taxon>
        <taxon>Streptophyta</taxon>
        <taxon>Embryophyta</taxon>
        <taxon>Tracheophyta</taxon>
        <taxon>Spermatophyta</taxon>
        <taxon>Magnoliopsida</taxon>
        <taxon>eudicotyledons</taxon>
        <taxon>Gunneridae</taxon>
        <taxon>Pentapetalae</taxon>
        <taxon>rosids</taxon>
        <taxon>fabids</taxon>
        <taxon>Malpighiales</taxon>
        <taxon>Salicaceae</taxon>
        <taxon>Saliceae</taxon>
        <taxon>Populus</taxon>
    </lineage>
</organism>
<dbReference type="CDD" id="cd15567">
    <property type="entry name" value="PHD4_NSD"/>
    <property type="match status" value="1"/>
</dbReference>
<dbReference type="STRING" id="43335.A0A4U5R412"/>
<dbReference type="GO" id="GO:0006357">
    <property type="term" value="P:regulation of transcription by RNA polymerase II"/>
    <property type="evidence" value="ECO:0007669"/>
    <property type="project" value="TreeGrafter"/>
</dbReference>
<dbReference type="SMART" id="SM00384">
    <property type="entry name" value="AT_hook"/>
    <property type="match status" value="3"/>
</dbReference>
<feature type="compositionally biased region" description="Basic residues" evidence="7">
    <location>
        <begin position="500"/>
        <end position="511"/>
    </location>
</feature>
<dbReference type="Pfam" id="PF22970">
    <property type="entry name" value="DUF7028"/>
    <property type="match status" value="1"/>
</dbReference>
<dbReference type="GO" id="GO:0003714">
    <property type="term" value="F:transcription corepressor activity"/>
    <property type="evidence" value="ECO:0007669"/>
    <property type="project" value="InterPro"/>
</dbReference>
<feature type="domain" description="PHD-type" evidence="8">
    <location>
        <begin position="695"/>
        <end position="740"/>
    </location>
</feature>
<feature type="compositionally biased region" description="Basic and acidic residues" evidence="7">
    <location>
        <begin position="95"/>
        <end position="122"/>
    </location>
</feature>
<gene>
    <name evidence="9" type="ORF">D5086_0000008600</name>
</gene>
<evidence type="ECO:0000259" key="8">
    <source>
        <dbReference type="PROSITE" id="PS50016"/>
    </source>
</evidence>
<dbReference type="InterPro" id="IPR042163">
    <property type="entry name" value="PHF12"/>
</dbReference>
<dbReference type="Gene3D" id="3.30.40.10">
    <property type="entry name" value="Zinc/RING finger domain, C3HC4 (zinc finger)"/>
    <property type="match status" value="1"/>
</dbReference>
<feature type="compositionally biased region" description="Basic residues" evidence="7">
    <location>
        <begin position="123"/>
        <end position="132"/>
    </location>
</feature>
<keyword evidence="3 6" id="KW-0863">Zinc-finger</keyword>
<feature type="compositionally biased region" description="Basic and acidic residues" evidence="7">
    <location>
        <begin position="275"/>
        <end position="286"/>
    </location>
</feature>
<evidence type="ECO:0000313" key="9">
    <source>
        <dbReference type="EMBL" id="TKS18011.1"/>
    </source>
</evidence>
<dbReference type="PANTHER" id="PTHR46309">
    <property type="entry name" value="PHD FINGER PROTEIN 12"/>
    <property type="match status" value="1"/>
</dbReference>
<protein>
    <recommendedName>
        <fullName evidence="8">PHD-type domain-containing protein</fullName>
    </recommendedName>
</protein>
<keyword evidence="5" id="KW-0539">Nucleus</keyword>
<dbReference type="GO" id="GO:0003677">
    <property type="term" value="F:DNA binding"/>
    <property type="evidence" value="ECO:0007669"/>
    <property type="project" value="InterPro"/>
</dbReference>
<keyword evidence="4" id="KW-0862">Zinc</keyword>
<dbReference type="Pfam" id="PF23209">
    <property type="entry name" value="IDM1_C"/>
    <property type="match status" value="1"/>
</dbReference>
<feature type="compositionally biased region" description="Acidic residues" evidence="7">
    <location>
        <begin position="287"/>
        <end position="302"/>
    </location>
</feature>
<dbReference type="PANTHER" id="PTHR46309:SF1">
    <property type="entry name" value="PHD FINGER PROTEIN 12"/>
    <property type="match status" value="1"/>
</dbReference>
<feature type="compositionally biased region" description="Basic residues" evidence="7">
    <location>
        <begin position="519"/>
        <end position="531"/>
    </location>
</feature>
<dbReference type="InterPro" id="IPR032308">
    <property type="entry name" value="TDBD"/>
</dbReference>
<evidence type="ECO:0000256" key="7">
    <source>
        <dbReference type="SAM" id="MobiDB-lite"/>
    </source>
</evidence>
<evidence type="ECO:0000256" key="4">
    <source>
        <dbReference type="ARBA" id="ARBA00022833"/>
    </source>
</evidence>
<feature type="compositionally biased region" description="Basic and acidic residues" evidence="7">
    <location>
        <begin position="28"/>
        <end position="55"/>
    </location>
</feature>
<feature type="compositionally biased region" description="Basic residues" evidence="7">
    <location>
        <begin position="309"/>
        <end position="344"/>
    </location>
</feature>
<dbReference type="Pfam" id="PF16135">
    <property type="entry name" value="TDBD"/>
    <property type="match status" value="1"/>
</dbReference>
<proteinExistence type="predicted"/>
<evidence type="ECO:0000256" key="5">
    <source>
        <dbReference type="ARBA" id="ARBA00023242"/>
    </source>
</evidence>
<dbReference type="InterPro" id="IPR016181">
    <property type="entry name" value="Acyl_CoA_acyltransferase"/>
</dbReference>
<dbReference type="SMART" id="SM00249">
    <property type="entry name" value="PHD"/>
    <property type="match status" value="2"/>
</dbReference>
<accession>A0A4U5R412</accession>
<feature type="compositionally biased region" description="Basic and acidic residues" evidence="7">
    <location>
        <begin position="543"/>
        <end position="553"/>
    </location>
</feature>
<feature type="compositionally biased region" description="Acidic residues" evidence="7">
    <location>
        <begin position="249"/>
        <end position="259"/>
    </location>
</feature>
<dbReference type="GO" id="GO:0008270">
    <property type="term" value="F:zinc ion binding"/>
    <property type="evidence" value="ECO:0007669"/>
    <property type="project" value="UniProtKB-KW"/>
</dbReference>
<dbReference type="SUPFAM" id="SSF57903">
    <property type="entry name" value="FYVE/PHD zinc finger"/>
    <property type="match status" value="1"/>
</dbReference>
<evidence type="ECO:0000256" key="6">
    <source>
        <dbReference type="PROSITE-ProRule" id="PRU00146"/>
    </source>
</evidence>
<dbReference type="CDD" id="cd04301">
    <property type="entry name" value="NAT_SF"/>
    <property type="match status" value="1"/>
</dbReference>
<comment type="caution">
    <text evidence="9">The sequence shown here is derived from an EMBL/GenBank/DDBJ whole genome shotgun (WGS) entry which is preliminary data.</text>
</comment>
<dbReference type="InterPro" id="IPR054292">
    <property type="entry name" value="DUF7028"/>
</dbReference>
<reference evidence="9" key="1">
    <citation type="submission" date="2018-10" db="EMBL/GenBank/DDBJ databases">
        <title>Population genomic analysis revealed the cold adaptation of white poplar.</title>
        <authorList>
            <person name="Liu Y.-J."/>
        </authorList>
    </citation>
    <scope>NUCLEOTIDE SEQUENCE [LARGE SCALE GENOMIC DNA]</scope>
    <source>
        <strain evidence="9">PAL-ZL1</strain>
    </source>
</reference>
<feature type="compositionally biased region" description="Basic and acidic residues" evidence="7">
    <location>
        <begin position="134"/>
        <end position="171"/>
    </location>
</feature>
<feature type="compositionally biased region" description="Basic and acidic residues" evidence="7">
    <location>
        <begin position="181"/>
        <end position="214"/>
    </location>
</feature>
<feature type="compositionally biased region" description="Basic residues" evidence="7">
    <location>
        <begin position="265"/>
        <end position="274"/>
    </location>
</feature>
<dbReference type="SUPFAM" id="SSF55729">
    <property type="entry name" value="Acyl-CoA N-acyltransferases (Nat)"/>
    <property type="match status" value="1"/>
</dbReference>
<dbReference type="InterPro" id="IPR001965">
    <property type="entry name" value="Znf_PHD"/>
</dbReference>
<dbReference type="InterPro" id="IPR017956">
    <property type="entry name" value="AT_hook_DNA-bd_motif"/>
</dbReference>
<dbReference type="InterPro" id="IPR019787">
    <property type="entry name" value="Znf_PHD-finger"/>
</dbReference>
<dbReference type="InterPro" id="IPR056511">
    <property type="entry name" value="IDM1_C"/>
</dbReference>
<feature type="region of interest" description="Disordered" evidence="7">
    <location>
        <begin position="475"/>
        <end position="553"/>
    </location>
</feature>
<keyword evidence="2" id="KW-0479">Metal-binding</keyword>
<feature type="region of interest" description="Disordered" evidence="7">
    <location>
        <begin position="1"/>
        <end position="362"/>
    </location>
</feature>
<sequence>MREGLRSSFNLLRKSVKNEVSPSELTDEEKPKLNQDEALREDMEVDQRDGLKIEECEGGSDAGECNAAETSKSRRKRSRVASEGESEDGSSLKGKSGDGSEKRLAEVKKKESEACDHEEGKTLKRKRGRPPKAQKSDASEKTRIKAVKEESNQYVGKESELPDNEARENLKPKRGTPPKVQKNDVSEKKRAGVEREEGNHYVGEESDRSDDGASRRLKHKRGRFPKAHKSHRYGKKRGKAGKEGSDLSVGEESEQSDNEVSEKSKPKRGRPPKAKKSDKPEEKNIEAVEDDTAESSGEESDESYGKVGIKLRPKRGRHSKLNKGVKVGGPRKRQLGKKTRHNKNHNVGTRSALSGGGKSNATEVATARKIKFINDEKEEGRNKQKAVVRDKIIELLLGAGWTIEHRPRNGRDYCDAVYVNPEGRTHWSVTLAYRVLKQHYEGGGGDSNTCKTGFKFTPLPDDELSILTKVIGKERSDKNKKKKKWKQGEGGKTGEGVAKLKNKKGKLHKRKLDAAATPGRKKLKDRTKHKYSLSEQDDCSGTSDDRTAVKDRKQLKTHNRKRCALMIRNSKEGADSNGDGYVLCNGKRTVLAWMIDLGSVTLDGKVQYLKRRKTRTVLKGKIRKDGIQCDCCGETFAILDFESHAGSKSCQPLKNICLENGHSLLQCQLESWNKQDESDRKGFHFVDTDDQDPNDDTCGICGDGGNLICCDSCPSTFHQSCLEIKKFPSGVWNCTYCSCKFCGMAGGDTCQMDENDTAAQPALLACCLCEEKYHHSCILAENTVNDDYYSSVSFCGKKCQELYDKLQALLGVKHEMEEGFAWTLVRRFDVGSDISLSGMHRKVECNSKVAVALHIMDECFLPMPDHRSGVNLIRNIVYNFGSNFNRLNYSGFLTAILERGDEIISAASIRIHGNHLAEMPFIGTRHMYRRQGMCRRLLSAIETALCILNVEKLVIPAISELRETWTSVFGFKPLEGSSKQKMRNMKMVAFPGIDMLQKPLLKHHQFAEANIVSNEGSMELKEHHTMDETSSNSDEKCSPVRFDLKVSTETSVPRTGKINDQAAAVESGSLADCLNDTSDITSENATLSTCPKEKTGGRLIVVPDNLKGRDKNTLKTPDYMGDANEQTREVAEHQGTVSGFIAPSDGKRNAKGDVHMNQSGVSEVESKLSGISFMGSEAADFQGQCQFASKEDTETVPCVVKVEDSSDRQNHNSVHTTSEIITSQLQHLVSELELEVSGTNAAHHESTTCNISCDVAQSTTTPPSQKVQDDGNDHCGVLPVNQNISSCQGKEPISKEMVVLATVDPNSDVTPKPDLQSCRSNGFCFATELGVSSCGVDVDRVQDLKEVSDTVQSDAISPYGDSISDGPQMNIKSSEHANSVSEVEPASLTGGISEPLCNSSSAPAIGLHCASGGGNSCGAPEVIILSNQAS</sequence>
<dbReference type="GO" id="GO:0005634">
    <property type="term" value="C:nucleus"/>
    <property type="evidence" value="ECO:0007669"/>
    <property type="project" value="UniProtKB-SubCell"/>
</dbReference>
<dbReference type="Pfam" id="PF00628">
    <property type="entry name" value="PHD"/>
    <property type="match status" value="1"/>
</dbReference>